<feature type="domain" description="EF-hand" evidence="6">
    <location>
        <begin position="107"/>
        <end position="142"/>
    </location>
</feature>
<comment type="caution">
    <text evidence="7">The sequence shown here is derived from an EMBL/GenBank/DDBJ whole genome shotgun (WGS) entry which is preliminary data.</text>
</comment>
<sequence>MGNKVAAFTEEQLVEYQEQVVEYQEQLVKVVQLYREVAAEQGGFPRVVTRDMAASYSVPYQDLDALTELKENPFRRRVCEVFSEDGSAGLTFNEFLEMFSVFSESCPRDIKVQYAFKIYDFDGDGFIGPNDLEASVKHLTHELLSNDEYETIVAKVLEEADVDCDGRLSQNEFKHVILKSPDFVPNFHIRI</sequence>
<dbReference type="Proteomes" id="UP001497623">
    <property type="component" value="Unassembled WGS sequence"/>
</dbReference>
<protein>
    <recommendedName>
        <fullName evidence="6">EF-hand domain-containing protein</fullName>
    </recommendedName>
</protein>
<dbReference type="AlphaFoldDB" id="A0AAV2QPG1"/>
<evidence type="ECO:0000256" key="3">
    <source>
        <dbReference type="ARBA" id="ARBA00022837"/>
    </source>
</evidence>
<dbReference type="EMBL" id="CAXKWB010008160">
    <property type="protein sequence ID" value="CAL4089894.1"/>
    <property type="molecule type" value="Genomic_DNA"/>
</dbReference>
<evidence type="ECO:0000256" key="2">
    <source>
        <dbReference type="ARBA" id="ARBA00022737"/>
    </source>
</evidence>
<dbReference type="GO" id="GO:0005509">
    <property type="term" value="F:calcium ion binding"/>
    <property type="evidence" value="ECO:0007669"/>
    <property type="project" value="InterPro"/>
</dbReference>
<keyword evidence="2" id="KW-0677">Repeat</keyword>
<dbReference type="PROSITE" id="PS00018">
    <property type="entry name" value="EF_HAND_1"/>
    <property type="match status" value="2"/>
</dbReference>
<dbReference type="GO" id="GO:0055074">
    <property type="term" value="P:calcium ion homeostasis"/>
    <property type="evidence" value="ECO:0007669"/>
    <property type="project" value="TreeGrafter"/>
</dbReference>
<evidence type="ECO:0000259" key="6">
    <source>
        <dbReference type="PROSITE" id="PS50222"/>
    </source>
</evidence>
<keyword evidence="8" id="KW-1185">Reference proteome</keyword>
<proteinExistence type="predicted"/>
<dbReference type="InterPro" id="IPR051433">
    <property type="entry name" value="CIBP"/>
</dbReference>
<dbReference type="InterPro" id="IPR002048">
    <property type="entry name" value="EF_hand_dom"/>
</dbReference>
<dbReference type="PROSITE" id="PS50222">
    <property type="entry name" value="EF_HAND_2"/>
    <property type="match status" value="2"/>
</dbReference>
<keyword evidence="3" id="KW-0106">Calcium</keyword>
<feature type="coiled-coil region" evidence="5">
    <location>
        <begin position="6"/>
        <end position="33"/>
    </location>
</feature>
<name>A0AAV2QPG1_MEGNR</name>
<dbReference type="SMART" id="SM00054">
    <property type="entry name" value="EFh"/>
    <property type="match status" value="3"/>
</dbReference>
<keyword evidence="4" id="KW-0460">Magnesium</keyword>
<keyword evidence="5" id="KW-0175">Coiled coil</keyword>
<organism evidence="7 8">
    <name type="scientific">Meganyctiphanes norvegica</name>
    <name type="common">Northern krill</name>
    <name type="synonym">Thysanopoda norvegica</name>
    <dbReference type="NCBI Taxonomy" id="48144"/>
    <lineage>
        <taxon>Eukaryota</taxon>
        <taxon>Metazoa</taxon>
        <taxon>Ecdysozoa</taxon>
        <taxon>Arthropoda</taxon>
        <taxon>Crustacea</taxon>
        <taxon>Multicrustacea</taxon>
        <taxon>Malacostraca</taxon>
        <taxon>Eumalacostraca</taxon>
        <taxon>Eucarida</taxon>
        <taxon>Euphausiacea</taxon>
        <taxon>Euphausiidae</taxon>
        <taxon>Meganyctiphanes</taxon>
    </lineage>
</organism>
<dbReference type="InterPro" id="IPR018247">
    <property type="entry name" value="EF_Hand_1_Ca_BS"/>
</dbReference>
<dbReference type="PANTHER" id="PTHR45791:SF6">
    <property type="entry name" value="CALCIUM AND INTEGRIN BINDING FAMILY MEMBER 2"/>
    <property type="match status" value="1"/>
</dbReference>
<dbReference type="GO" id="GO:0000287">
    <property type="term" value="F:magnesium ion binding"/>
    <property type="evidence" value="ECO:0007669"/>
    <property type="project" value="TreeGrafter"/>
</dbReference>
<reference evidence="7 8" key="1">
    <citation type="submission" date="2024-05" db="EMBL/GenBank/DDBJ databases">
        <authorList>
            <person name="Wallberg A."/>
        </authorList>
    </citation>
    <scope>NUCLEOTIDE SEQUENCE [LARGE SCALE GENOMIC DNA]</scope>
</reference>
<dbReference type="InterPro" id="IPR011992">
    <property type="entry name" value="EF-hand-dom_pair"/>
</dbReference>
<dbReference type="PANTHER" id="PTHR45791">
    <property type="entry name" value="CALCIUM AND INTEGRIN BINDING FAMILY MEMBER 2"/>
    <property type="match status" value="1"/>
</dbReference>
<dbReference type="SUPFAM" id="SSF47473">
    <property type="entry name" value="EF-hand"/>
    <property type="match status" value="1"/>
</dbReference>
<feature type="domain" description="EF-hand" evidence="6">
    <location>
        <begin position="148"/>
        <end position="183"/>
    </location>
</feature>
<dbReference type="Gene3D" id="1.10.238.10">
    <property type="entry name" value="EF-hand"/>
    <property type="match status" value="2"/>
</dbReference>
<feature type="non-terminal residue" evidence="7">
    <location>
        <position position="191"/>
    </location>
</feature>
<dbReference type="CDD" id="cd00051">
    <property type="entry name" value="EFh"/>
    <property type="match status" value="1"/>
</dbReference>
<evidence type="ECO:0000256" key="1">
    <source>
        <dbReference type="ARBA" id="ARBA00022723"/>
    </source>
</evidence>
<evidence type="ECO:0000256" key="4">
    <source>
        <dbReference type="ARBA" id="ARBA00022842"/>
    </source>
</evidence>
<evidence type="ECO:0000256" key="5">
    <source>
        <dbReference type="SAM" id="Coils"/>
    </source>
</evidence>
<evidence type="ECO:0000313" key="7">
    <source>
        <dbReference type="EMBL" id="CAL4089894.1"/>
    </source>
</evidence>
<accession>A0AAV2QPG1</accession>
<dbReference type="Pfam" id="PF13499">
    <property type="entry name" value="EF-hand_7"/>
    <property type="match status" value="1"/>
</dbReference>
<gene>
    <name evidence="7" type="ORF">MNOR_LOCUS13918</name>
</gene>
<evidence type="ECO:0000313" key="8">
    <source>
        <dbReference type="Proteomes" id="UP001497623"/>
    </source>
</evidence>
<dbReference type="FunFam" id="1.10.238.10:FF:000035">
    <property type="entry name" value="Calcium and integrin-binding family member 2"/>
    <property type="match status" value="1"/>
</dbReference>
<keyword evidence="1" id="KW-0479">Metal-binding</keyword>